<sequence>MKESRKYSIDYKIAFKKAIVSTKKNFHLVRYDEKNGIIDCKTGTSIWSWGETILISVKRIEKGKTRVTIDSSPLMQLFDWGKSEDNVSKFFSFFEETGT</sequence>
<protein>
    <submittedName>
        <fullName evidence="1">Uncharacterized protein</fullName>
    </submittedName>
</protein>
<dbReference type="AlphaFoldDB" id="X1HAB7"/>
<dbReference type="EMBL" id="BARU01025430">
    <property type="protein sequence ID" value="GAH66337.1"/>
    <property type="molecule type" value="Genomic_DNA"/>
</dbReference>
<gene>
    <name evidence="1" type="ORF">S03H2_40973</name>
</gene>
<proteinExistence type="predicted"/>
<organism evidence="1">
    <name type="scientific">marine sediment metagenome</name>
    <dbReference type="NCBI Taxonomy" id="412755"/>
    <lineage>
        <taxon>unclassified sequences</taxon>
        <taxon>metagenomes</taxon>
        <taxon>ecological metagenomes</taxon>
    </lineage>
</organism>
<name>X1HAB7_9ZZZZ</name>
<accession>X1HAB7</accession>
<evidence type="ECO:0000313" key="1">
    <source>
        <dbReference type="EMBL" id="GAH66337.1"/>
    </source>
</evidence>
<comment type="caution">
    <text evidence="1">The sequence shown here is derived from an EMBL/GenBank/DDBJ whole genome shotgun (WGS) entry which is preliminary data.</text>
</comment>
<reference evidence="1" key="1">
    <citation type="journal article" date="2014" name="Front. Microbiol.">
        <title>High frequency of phylogenetically diverse reductive dehalogenase-homologous genes in deep subseafloor sedimentary metagenomes.</title>
        <authorList>
            <person name="Kawai M."/>
            <person name="Futagami T."/>
            <person name="Toyoda A."/>
            <person name="Takaki Y."/>
            <person name="Nishi S."/>
            <person name="Hori S."/>
            <person name="Arai W."/>
            <person name="Tsubouchi T."/>
            <person name="Morono Y."/>
            <person name="Uchiyama I."/>
            <person name="Ito T."/>
            <person name="Fujiyama A."/>
            <person name="Inagaki F."/>
            <person name="Takami H."/>
        </authorList>
    </citation>
    <scope>NUCLEOTIDE SEQUENCE</scope>
    <source>
        <strain evidence="1">Expedition CK06-06</strain>
    </source>
</reference>